<accession>A0A7V3NTB2</accession>
<dbReference type="Gene3D" id="2.130.10.10">
    <property type="entry name" value="YVTN repeat-like/Quinoprotein amine dehydrogenase"/>
    <property type="match status" value="2"/>
</dbReference>
<dbReference type="AlphaFoldDB" id="A0A7V3NTB2"/>
<evidence type="ECO:0000313" key="1">
    <source>
        <dbReference type="EMBL" id="HGB35698.1"/>
    </source>
</evidence>
<gene>
    <name evidence="1" type="ORF">ENV38_02180</name>
</gene>
<proteinExistence type="predicted"/>
<dbReference type="SUPFAM" id="SSF50998">
    <property type="entry name" value="Quinoprotein alcohol dehydrogenase-like"/>
    <property type="match status" value="1"/>
</dbReference>
<organism evidence="1">
    <name type="scientific">candidate division WOR-3 bacterium</name>
    <dbReference type="NCBI Taxonomy" id="2052148"/>
    <lineage>
        <taxon>Bacteria</taxon>
        <taxon>Bacteria division WOR-3</taxon>
    </lineage>
</organism>
<comment type="caution">
    <text evidence="1">The sequence shown here is derived from an EMBL/GenBank/DDBJ whole genome shotgun (WGS) entry which is preliminary data.</text>
</comment>
<protein>
    <submittedName>
        <fullName evidence="1">Uncharacterized protein</fullName>
    </submittedName>
</protein>
<dbReference type="InterPro" id="IPR015943">
    <property type="entry name" value="WD40/YVTN_repeat-like_dom_sf"/>
</dbReference>
<sequence length="677" mass="76310">MLLTLVLLSYIFNARYFTNFHNAFSFVKVEDTIYAATVGGVVSFSPSSIKLNESTFDFPYRVFTTVDGLRRNYILDIDADSGGNLWVAVKDVGIQVKRRNSDKFEAYELPIVTLRKAKIIKYYGEDYYLIGTNYGLLVLKTNSNFNPSDDRIYPPLLIRDTVKFISKGKNFAYIVTPSNIYGWTPDSTFRVSVPLNFGEFGIVQELNEGILYSSGTKVIFTSAETTLVYDAGTIYTSAKKDEKIYIGTSWGTYVFENRRLRKILNYPSACIIPVGDSEIVFTFFSSNREFSYYGPPWRLFDGSKVYQFRSTVLFNLITALKVKNGIYAAGILAWSSDTLSLPSKLLIFDGNGFYNGESLRTINHAIRTLDIDDSGNVWVGLYSDNSPGIFIFDKFGRLTHIINNLPTTIICHISIAKDTVVALWLNGIYRIHKNGSEFSAEKVYRVDYPFYIQQPGDGSYLIGTENEGLIVIDTLGTELLRLTPSELGSSLVSVAKKKGDKIYLGTSNGLLVYQSQNIKKIADGYVRDMEFYKNFVVALTDSAILLISNDSVLYSFTDLNSPFTPIDEPYYQVRDVLETLGDGTIVAGGEEGILEIKVLFPELRKKTFRVFPNPARVGDRVYVETVEEPSVYDLTMRRLPYKAQKEGDLFYFDTSGWAKGIYLIVSDGKEPAKILLR</sequence>
<dbReference type="InterPro" id="IPR011047">
    <property type="entry name" value="Quinoprotein_ADH-like_sf"/>
</dbReference>
<name>A0A7V3NTB2_UNCW3</name>
<dbReference type="EMBL" id="DTGD01000082">
    <property type="protein sequence ID" value="HGB35698.1"/>
    <property type="molecule type" value="Genomic_DNA"/>
</dbReference>
<reference evidence="1" key="1">
    <citation type="journal article" date="2020" name="mSystems">
        <title>Genome- and Community-Level Interaction Insights into Carbon Utilization and Element Cycling Functions of Hydrothermarchaeota in Hydrothermal Sediment.</title>
        <authorList>
            <person name="Zhou Z."/>
            <person name="Liu Y."/>
            <person name="Xu W."/>
            <person name="Pan J."/>
            <person name="Luo Z.H."/>
            <person name="Li M."/>
        </authorList>
    </citation>
    <scope>NUCLEOTIDE SEQUENCE [LARGE SCALE GENOMIC DNA]</scope>
    <source>
        <strain evidence="1">SpSt-754</strain>
    </source>
</reference>